<evidence type="ECO:0000259" key="1">
    <source>
        <dbReference type="Pfam" id="PF00501"/>
    </source>
</evidence>
<organism evidence="2 3">
    <name type="scientific">Pseudomonas vancouverensis</name>
    <dbReference type="NCBI Taxonomy" id="95300"/>
    <lineage>
        <taxon>Bacteria</taxon>
        <taxon>Pseudomonadati</taxon>
        <taxon>Pseudomonadota</taxon>
        <taxon>Gammaproteobacteria</taxon>
        <taxon>Pseudomonadales</taxon>
        <taxon>Pseudomonadaceae</taxon>
        <taxon>Pseudomonas</taxon>
    </lineage>
</organism>
<reference evidence="3" key="1">
    <citation type="journal article" date="2019" name="bioRxiv">
        <title>Bacterially produced spermidine induces plant systemic susceptibility to pathogens.</title>
        <authorList>
            <person name="Melnyk R.A."/>
            <person name="Beskrovnaya P.A."/>
            <person name="Liu Z."/>
            <person name="Song Y."/>
            <person name="Haney C.H."/>
        </authorList>
    </citation>
    <scope>NUCLEOTIDE SEQUENCE [LARGE SCALE GENOMIC DNA]</scope>
    <source>
        <strain evidence="3">Dha-51</strain>
    </source>
</reference>
<dbReference type="SUPFAM" id="SSF56801">
    <property type="entry name" value="Acetyl-CoA synthetase-like"/>
    <property type="match status" value="1"/>
</dbReference>
<evidence type="ECO:0000313" key="3">
    <source>
        <dbReference type="Proteomes" id="UP000295254"/>
    </source>
</evidence>
<accession>A0A1H2MED4</accession>
<protein>
    <recommendedName>
        <fullName evidence="1">AMP-dependent synthetase/ligase domain-containing protein</fullName>
    </recommendedName>
</protein>
<sequence length="102" mass="11395">MAVRNLADISAIEQTPLSHRHLPASTYATLHAAMQRMPDAPALSFFLEAQSCRDTHDWSYAQLFADITRTANALHDLGVRSQDVVAFVLPNLPETLTQYRSK</sequence>
<dbReference type="EMBL" id="RRZK01000026">
    <property type="protein sequence ID" value="TDB59882.1"/>
    <property type="molecule type" value="Genomic_DNA"/>
</dbReference>
<dbReference type="Gene3D" id="3.40.50.980">
    <property type="match status" value="1"/>
</dbReference>
<feature type="domain" description="AMP-dependent synthetase/ligase" evidence="1">
    <location>
        <begin position="32"/>
        <end position="96"/>
    </location>
</feature>
<dbReference type="AlphaFoldDB" id="A0A1H2MED4"/>
<dbReference type="Pfam" id="PF00501">
    <property type="entry name" value="AMP-binding"/>
    <property type="match status" value="1"/>
</dbReference>
<comment type="caution">
    <text evidence="2">The sequence shown here is derived from an EMBL/GenBank/DDBJ whole genome shotgun (WGS) entry which is preliminary data.</text>
</comment>
<proteinExistence type="predicted"/>
<dbReference type="STRING" id="95300.SAMN05216558_0616"/>
<dbReference type="RefSeq" id="WP_093215905.1">
    <property type="nucleotide sequence ID" value="NZ_LT629803.1"/>
</dbReference>
<dbReference type="OrthoDB" id="9803968at2"/>
<gene>
    <name evidence="2" type="ORF">EIY72_18290</name>
</gene>
<dbReference type="Proteomes" id="UP000295254">
    <property type="component" value="Unassembled WGS sequence"/>
</dbReference>
<name>A0A1H2MED4_PSEVA</name>
<dbReference type="InterPro" id="IPR000873">
    <property type="entry name" value="AMP-dep_synth/lig_dom"/>
</dbReference>
<evidence type="ECO:0000313" key="2">
    <source>
        <dbReference type="EMBL" id="TDB59882.1"/>
    </source>
</evidence>
<keyword evidence="3" id="KW-1185">Reference proteome</keyword>